<evidence type="ECO:0000256" key="1">
    <source>
        <dbReference type="ARBA" id="ARBA00022679"/>
    </source>
</evidence>
<dbReference type="Proteomes" id="UP000464378">
    <property type="component" value="Chromosome"/>
</dbReference>
<dbReference type="Gene3D" id="3.40.50.2000">
    <property type="entry name" value="Glycogen Phosphorylase B"/>
    <property type="match status" value="2"/>
</dbReference>
<dbReference type="PANTHER" id="PTHR46401">
    <property type="entry name" value="GLYCOSYLTRANSFERASE WBBK-RELATED"/>
    <property type="match status" value="1"/>
</dbReference>
<dbReference type="EMBL" id="LR593887">
    <property type="protein sequence ID" value="VTS07282.1"/>
    <property type="molecule type" value="Genomic_DNA"/>
</dbReference>
<keyword evidence="1 4" id="KW-0808">Transferase</keyword>
<protein>
    <recommendedName>
        <fullName evidence="6">Glycosyl transferase family 1 domain-containing protein</fullName>
    </recommendedName>
</protein>
<dbReference type="InParanoid" id="A0A6C2YVR8"/>
<evidence type="ECO:0000313" key="5">
    <source>
        <dbReference type="Proteomes" id="UP000464378"/>
    </source>
</evidence>
<dbReference type="SUPFAM" id="SSF53756">
    <property type="entry name" value="UDP-Glycosyltransferase/glycogen phosphorylase"/>
    <property type="match status" value="1"/>
</dbReference>
<dbReference type="InterPro" id="IPR028098">
    <property type="entry name" value="Glyco_trans_4-like_N"/>
</dbReference>
<evidence type="ECO:0000313" key="4">
    <source>
        <dbReference type="EMBL" id="VIP04962.1"/>
    </source>
</evidence>
<evidence type="ECO:0008006" key="6">
    <source>
        <dbReference type="Google" id="ProtNLM"/>
    </source>
</evidence>
<keyword evidence="5" id="KW-1185">Reference proteome</keyword>
<organism evidence="4">
    <name type="scientific">Tuwongella immobilis</name>
    <dbReference type="NCBI Taxonomy" id="692036"/>
    <lineage>
        <taxon>Bacteria</taxon>
        <taxon>Pseudomonadati</taxon>
        <taxon>Planctomycetota</taxon>
        <taxon>Planctomycetia</taxon>
        <taxon>Gemmatales</taxon>
        <taxon>Gemmataceae</taxon>
        <taxon>Tuwongella</taxon>
    </lineage>
</organism>
<proteinExistence type="predicted"/>
<name>A0A6C2YVR8_9BACT</name>
<evidence type="ECO:0000259" key="3">
    <source>
        <dbReference type="Pfam" id="PF13439"/>
    </source>
</evidence>
<dbReference type="Pfam" id="PF00534">
    <property type="entry name" value="Glycos_transf_1"/>
    <property type="match status" value="1"/>
</dbReference>
<dbReference type="Pfam" id="PF13439">
    <property type="entry name" value="Glyco_transf_4"/>
    <property type="match status" value="1"/>
</dbReference>
<dbReference type="GO" id="GO:0009103">
    <property type="term" value="P:lipopolysaccharide biosynthetic process"/>
    <property type="evidence" value="ECO:0007669"/>
    <property type="project" value="TreeGrafter"/>
</dbReference>
<dbReference type="InterPro" id="IPR001296">
    <property type="entry name" value="Glyco_trans_1"/>
</dbReference>
<dbReference type="PANTHER" id="PTHR46401:SF2">
    <property type="entry name" value="GLYCOSYLTRANSFERASE WBBK-RELATED"/>
    <property type="match status" value="1"/>
</dbReference>
<dbReference type="GO" id="GO:0016757">
    <property type="term" value="F:glycosyltransferase activity"/>
    <property type="evidence" value="ECO:0007669"/>
    <property type="project" value="InterPro"/>
</dbReference>
<evidence type="ECO:0000259" key="2">
    <source>
        <dbReference type="Pfam" id="PF00534"/>
    </source>
</evidence>
<feature type="domain" description="Glycosyl transferase family 1" evidence="2">
    <location>
        <begin position="222"/>
        <end position="375"/>
    </location>
</feature>
<dbReference type="CDD" id="cd03809">
    <property type="entry name" value="GT4_MtfB-like"/>
    <property type="match status" value="1"/>
</dbReference>
<dbReference type="FunFam" id="3.40.50.2000:FF:000119">
    <property type="entry name" value="Glycosyl transferase group 1"/>
    <property type="match status" value="1"/>
</dbReference>
<dbReference type="RefSeq" id="WP_162659977.1">
    <property type="nucleotide sequence ID" value="NZ_LR593887.1"/>
</dbReference>
<dbReference type="KEGG" id="tim:GMBLW1_42310"/>
<gene>
    <name evidence="4" type="ORF">GMBLW1_42310</name>
</gene>
<reference evidence="4" key="1">
    <citation type="submission" date="2019-04" db="EMBL/GenBank/DDBJ databases">
        <authorList>
            <consortium name="Science for Life Laboratories"/>
        </authorList>
    </citation>
    <scope>NUCLEOTIDE SEQUENCE</scope>
    <source>
        <strain evidence="4">MBLW1</strain>
    </source>
</reference>
<accession>A0A6C2YVR8</accession>
<dbReference type="AlphaFoldDB" id="A0A6C2YVR8"/>
<sequence length="422" mass="47290">MRVVLNGLTMFKPRTGIGHYVAGLYEELGLNRGEDRFTLYPRGWERDLIKSAYAIWTHRKKAPARSRPGSASDSAARPRFSLGQLVQALRPLARDVANRAIAEHFQRECHAKRWDLYHEPNVIPLPCDLPTIATVHDLSVLMHPEWHPADRVRAYEQSFRKGIATCEHLIAGSEFTRQSMIQHLGISPDRITPVGYGIRFHLRPLPTAERDAGLARLGLPNDYLLYVGTLEPRKNLLTLMQAYVALPAELRQRHPLILVGGWGWKAQPIADYYYDVAAHQGVRLTGYIADSDLPILYNGARALVYPSRYEGFGLPPIEMLACGGAVLASTAEAHRETLGSTMPLIHPDDVDGWRDAMQRMLTEPEWRAELIRNAAGRTRQYSWRQCAHDTLAVYRRVLGQAAPALPFPASTPAPAVAPRRAA</sequence>
<dbReference type="EMBL" id="LR586016">
    <property type="protein sequence ID" value="VIP04962.1"/>
    <property type="molecule type" value="Genomic_DNA"/>
</dbReference>
<feature type="domain" description="Glycosyltransferase subfamily 4-like N-terminal" evidence="3">
    <location>
        <begin position="102"/>
        <end position="198"/>
    </location>
</feature>